<dbReference type="Gene3D" id="3.40.309.10">
    <property type="entry name" value="Aldehyde Dehydrogenase, Chain A, domain 2"/>
    <property type="match status" value="1"/>
</dbReference>
<dbReference type="GO" id="GO:0006081">
    <property type="term" value="P:aldehyde metabolic process"/>
    <property type="evidence" value="ECO:0007669"/>
    <property type="project" value="InterPro"/>
</dbReference>
<feature type="active site" evidence="4 5">
    <location>
        <position position="210"/>
    </location>
</feature>
<dbReference type="InterPro" id="IPR016163">
    <property type="entry name" value="Ald_DH_C"/>
</dbReference>
<dbReference type="SUPFAM" id="SSF53720">
    <property type="entry name" value="ALDH-like"/>
    <property type="match status" value="1"/>
</dbReference>
<feature type="domain" description="Aldehyde dehydrogenase" evidence="7">
    <location>
        <begin position="8"/>
        <end position="431"/>
    </location>
</feature>
<dbReference type="FunFam" id="3.40.309.10:FF:000003">
    <property type="entry name" value="Aldehyde dehydrogenase"/>
    <property type="match status" value="1"/>
</dbReference>
<organism evidence="8 9">
    <name type="scientific">Vagococcus coleopterorum</name>
    <dbReference type="NCBI Taxonomy" id="2714946"/>
    <lineage>
        <taxon>Bacteria</taxon>
        <taxon>Bacillati</taxon>
        <taxon>Bacillota</taxon>
        <taxon>Bacilli</taxon>
        <taxon>Lactobacillales</taxon>
        <taxon>Enterococcaceae</taxon>
        <taxon>Vagococcus</taxon>
    </lineage>
</organism>
<dbReference type="RefSeq" id="WP_166007256.1">
    <property type="nucleotide sequence ID" value="NZ_CP049886.1"/>
</dbReference>
<accession>A0A6G8AMA1</accession>
<feature type="active site" evidence="4">
    <location>
        <position position="244"/>
    </location>
</feature>
<reference evidence="8 9" key="1">
    <citation type="submission" date="2020-03" db="EMBL/GenBank/DDBJ databases">
        <title>Vagococcus sp. nov., isolated from beetles.</title>
        <authorList>
            <person name="Hyun D.-W."/>
            <person name="Bae J.-W."/>
        </authorList>
    </citation>
    <scope>NUCLEOTIDE SEQUENCE [LARGE SCALE GENOMIC DNA]</scope>
    <source>
        <strain evidence="8 9">HDW17A</strain>
    </source>
</reference>
<dbReference type="InterPro" id="IPR016161">
    <property type="entry name" value="Ald_DH/histidinol_DH"/>
</dbReference>
<dbReference type="InterPro" id="IPR016162">
    <property type="entry name" value="Ald_DH_N"/>
</dbReference>
<evidence type="ECO:0000259" key="7">
    <source>
        <dbReference type="Pfam" id="PF00171"/>
    </source>
</evidence>
<dbReference type="Proteomes" id="UP000500890">
    <property type="component" value="Chromosome"/>
</dbReference>
<evidence type="ECO:0000256" key="1">
    <source>
        <dbReference type="ARBA" id="ARBA00009986"/>
    </source>
</evidence>
<protein>
    <recommendedName>
        <fullName evidence="3">Aldehyde dehydrogenase</fullName>
    </recommendedName>
</protein>
<gene>
    <name evidence="8" type="ORF">G7081_02965</name>
</gene>
<name>A0A6G8AMA1_9ENTE</name>
<proteinExistence type="inferred from homology"/>
<evidence type="ECO:0000256" key="2">
    <source>
        <dbReference type="ARBA" id="ARBA00023002"/>
    </source>
</evidence>
<dbReference type="PANTHER" id="PTHR43570">
    <property type="entry name" value="ALDEHYDE DEHYDROGENASE"/>
    <property type="match status" value="1"/>
</dbReference>
<dbReference type="InterPro" id="IPR012394">
    <property type="entry name" value="Aldehyde_DH_NAD(P)"/>
</dbReference>
<dbReference type="KEGG" id="vah:G7081_02965"/>
<dbReference type="GO" id="GO:0004029">
    <property type="term" value="F:aldehyde dehydrogenase (NAD+) activity"/>
    <property type="evidence" value="ECO:0007669"/>
    <property type="project" value="TreeGrafter"/>
</dbReference>
<keyword evidence="9" id="KW-1185">Reference proteome</keyword>
<keyword evidence="2 3" id="KW-0560">Oxidoreductase</keyword>
<dbReference type="PIRSF" id="PIRSF036492">
    <property type="entry name" value="ALDH"/>
    <property type="match status" value="1"/>
</dbReference>
<sequence length="460" mass="51726">MTELSTVYKNQKKYFETGETLVVSNRLDQLRLLDTMLRDNEEILLSSLTLDLGKAPEESYLSELGLVYQSLQLTLKKTQKWSQRQRKKTPLYLWPGKSWTQAMPYGQTLIINAFNYPLLLSLDPLVGAVSAGNVAMVALSERTPNFNAVLTKLSQQYLNSNWIYFYEGNKERNQLLLTERFDKIFFTGSATVGKSILKAASQHLTPVTLELGGKSPALITQTADIKRAAQRVAWGKFLNVGQTCVAPDYCLVPKESVELFKSELIKETEKMYGKNPFSSEDYGRLVNSQTVERLARLIEEDNSFVVYGGEVKASEKYIGPTVIQAEITQPLASMKEELFGPILPVMTYETLEEALDFIRSGESPLAFYPFVGERSEESLLLNAVQFGGATINDTILHLANHHLPFGGVGQSGMGSYHGIQSFKEFSHEKAVLKRQPKFILPIMSAPYSKRKDSLIRKFLK</sequence>
<evidence type="ECO:0000256" key="3">
    <source>
        <dbReference type="PIRNR" id="PIRNR036492"/>
    </source>
</evidence>
<dbReference type="EMBL" id="CP049886">
    <property type="protein sequence ID" value="QIL46100.1"/>
    <property type="molecule type" value="Genomic_DNA"/>
</dbReference>
<evidence type="ECO:0000313" key="8">
    <source>
        <dbReference type="EMBL" id="QIL46100.1"/>
    </source>
</evidence>
<dbReference type="PANTHER" id="PTHR43570:SF16">
    <property type="entry name" value="ALDEHYDE DEHYDROGENASE TYPE III, ISOFORM Q"/>
    <property type="match status" value="1"/>
</dbReference>
<dbReference type="GO" id="GO:0005737">
    <property type="term" value="C:cytoplasm"/>
    <property type="evidence" value="ECO:0007669"/>
    <property type="project" value="TreeGrafter"/>
</dbReference>
<evidence type="ECO:0000256" key="5">
    <source>
        <dbReference type="PROSITE-ProRule" id="PRU10007"/>
    </source>
</evidence>
<dbReference type="PROSITE" id="PS00687">
    <property type="entry name" value="ALDEHYDE_DEHYDR_GLU"/>
    <property type="match status" value="1"/>
</dbReference>
<dbReference type="Pfam" id="PF00171">
    <property type="entry name" value="Aldedh"/>
    <property type="match status" value="1"/>
</dbReference>
<comment type="similarity">
    <text evidence="1 3 6">Belongs to the aldehyde dehydrogenase family.</text>
</comment>
<evidence type="ECO:0000256" key="4">
    <source>
        <dbReference type="PIRSR" id="PIRSR036492-1"/>
    </source>
</evidence>
<dbReference type="AlphaFoldDB" id="A0A6G8AMA1"/>
<dbReference type="InterPro" id="IPR015590">
    <property type="entry name" value="Aldehyde_DH_dom"/>
</dbReference>
<dbReference type="InterPro" id="IPR029510">
    <property type="entry name" value="Ald_DH_CS_GLU"/>
</dbReference>
<dbReference type="Gene3D" id="3.40.605.10">
    <property type="entry name" value="Aldehyde Dehydrogenase, Chain A, domain 1"/>
    <property type="match status" value="1"/>
</dbReference>
<evidence type="ECO:0000256" key="6">
    <source>
        <dbReference type="RuleBase" id="RU003345"/>
    </source>
</evidence>
<evidence type="ECO:0000313" key="9">
    <source>
        <dbReference type="Proteomes" id="UP000500890"/>
    </source>
</evidence>